<keyword evidence="3" id="KW-1185">Reference proteome</keyword>
<organism evidence="2 3">
    <name type="scientific">Pseudomonas farris</name>
    <dbReference type="NCBI Taxonomy" id="2841207"/>
    <lineage>
        <taxon>Bacteria</taxon>
        <taxon>Pseudomonadati</taxon>
        <taxon>Pseudomonadota</taxon>
        <taxon>Gammaproteobacteria</taxon>
        <taxon>Pseudomonadales</taxon>
        <taxon>Pseudomonadaceae</taxon>
        <taxon>Pseudomonas</taxon>
    </lineage>
</organism>
<proteinExistence type="predicted"/>
<dbReference type="GO" id="GO:0004386">
    <property type="term" value="F:helicase activity"/>
    <property type="evidence" value="ECO:0007669"/>
    <property type="project" value="UniProtKB-KW"/>
</dbReference>
<comment type="caution">
    <text evidence="2">The sequence shown here is derived from an EMBL/GenBank/DDBJ whole genome shotgun (WGS) entry which is preliminary data.</text>
</comment>
<keyword evidence="2" id="KW-0347">Helicase</keyword>
<evidence type="ECO:0000256" key="1">
    <source>
        <dbReference type="SAM" id="MobiDB-lite"/>
    </source>
</evidence>
<dbReference type="EMBL" id="JAHSTV010000007">
    <property type="protein sequence ID" value="MBV4464950.1"/>
    <property type="molecule type" value="Genomic_DNA"/>
</dbReference>
<dbReference type="Proteomes" id="UP000886900">
    <property type="component" value="Unassembled WGS sequence"/>
</dbReference>
<dbReference type="RefSeq" id="WP_217857191.1">
    <property type="nucleotide sequence ID" value="NZ_JAHSTV010000007.1"/>
</dbReference>
<gene>
    <name evidence="2" type="ORF">KVG95_16620</name>
</gene>
<name>A0ABS6PWU2_9PSED</name>
<keyword evidence="2" id="KW-0378">Hydrolase</keyword>
<feature type="region of interest" description="Disordered" evidence="1">
    <location>
        <begin position="27"/>
        <end position="50"/>
    </location>
</feature>
<evidence type="ECO:0000313" key="2">
    <source>
        <dbReference type="EMBL" id="MBV4464950.1"/>
    </source>
</evidence>
<protein>
    <submittedName>
        <fullName evidence="2">ATP-dependent helicase HrpA</fullName>
    </submittedName>
</protein>
<sequence length="65" mass="6237">MASLAASTAASGVMDAASAANTTKQAAASAAKMTADTDSAISTGQQDSAVKAQNAAVQTAKAITY</sequence>
<feature type="compositionally biased region" description="Low complexity" evidence="1">
    <location>
        <begin position="27"/>
        <end position="40"/>
    </location>
</feature>
<reference evidence="2" key="1">
    <citation type="submission" date="2021-06" db="EMBL/GenBank/DDBJ databases">
        <title>Updating the genus Pseudomonas: Description of 43 new species and partition of the Pseudomonas putida group.</title>
        <authorList>
            <person name="Girard L."/>
            <person name="Lood C."/>
            <person name="Vandamme P."/>
            <person name="Rokni-Zadeh H."/>
            <person name="Van Noort V."/>
            <person name="Hofte M."/>
            <person name="Lavigne R."/>
            <person name="De Mot R."/>
        </authorList>
    </citation>
    <scope>NUCLEOTIDE SEQUENCE</scope>
    <source>
        <strain evidence="2">SWRI79</strain>
    </source>
</reference>
<evidence type="ECO:0000313" key="3">
    <source>
        <dbReference type="Proteomes" id="UP000886900"/>
    </source>
</evidence>
<accession>A0ABS6PWU2</accession>
<keyword evidence="2" id="KW-0547">Nucleotide-binding</keyword>
<keyword evidence="2" id="KW-0067">ATP-binding</keyword>